<gene>
    <name evidence="2" type="ORF">SAMN05661030_3491</name>
</gene>
<dbReference type="EMBL" id="FOMD01000004">
    <property type="protein sequence ID" value="SFD48336.1"/>
    <property type="molecule type" value="Genomic_DNA"/>
</dbReference>
<dbReference type="STRING" id="1225127.SAMN05661030_3491"/>
<accession>A0A1I1SPH0</accession>
<sequence>MRAGPFRGGGPVRHAVRVSDADPDTVVDAPPSTTVRVVEQMLDLPWPEGDEELAWELSGLEGETTWLFHALPLAHRAGKAATALARRLRPLLDERWGPRLQFHVDRPAGGRENDRHRTVARLLRSIDTTTADWWRHDGDAVLLLDSTASAPHDDRLLVLVLPAR</sequence>
<evidence type="ECO:0000313" key="3">
    <source>
        <dbReference type="Proteomes" id="UP000199022"/>
    </source>
</evidence>
<dbReference type="AlphaFoldDB" id="A0A1I1SPH0"/>
<feature type="region of interest" description="Disordered" evidence="1">
    <location>
        <begin position="1"/>
        <end position="31"/>
    </location>
</feature>
<dbReference type="Proteomes" id="UP000199022">
    <property type="component" value="Unassembled WGS sequence"/>
</dbReference>
<feature type="compositionally biased region" description="Gly residues" evidence="1">
    <location>
        <begin position="1"/>
        <end position="11"/>
    </location>
</feature>
<reference evidence="3" key="1">
    <citation type="submission" date="2016-10" db="EMBL/GenBank/DDBJ databases">
        <authorList>
            <person name="Varghese N."/>
            <person name="Submissions S."/>
        </authorList>
    </citation>
    <scope>NUCLEOTIDE SEQUENCE [LARGE SCALE GENOMIC DNA]</scope>
    <source>
        <strain evidence="3">DSM 45962</strain>
    </source>
</reference>
<protein>
    <submittedName>
        <fullName evidence="2">Uncharacterized protein</fullName>
    </submittedName>
</protein>
<organism evidence="2 3">
    <name type="scientific">Klenkia taihuensis</name>
    <dbReference type="NCBI Taxonomy" id="1225127"/>
    <lineage>
        <taxon>Bacteria</taxon>
        <taxon>Bacillati</taxon>
        <taxon>Actinomycetota</taxon>
        <taxon>Actinomycetes</taxon>
        <taxon>Geodermatophilales</taxon>
        <taxon>Geodermatophilaceae</taxon>
        <taxon>Klenkia</taxon>
    </lineage>
</organism>
<evidence type="ECO:0000313" key="2">
    <source>
        <dbReference type="EMBL" id="SFD48336.1"/>
    </source>
</evidence>
<evidence type="ECO:0000256" key="1">
    <source>
        <dbReference type="SAM" id="MobiDB-lite"/>
    </source>
</evidence>
<keyword evidence="3" id="KW-1185">Reference proteome</keyword>
<proteinExistence type="predicted"/>
<name>A0A1I1SPH0_9ACTN</name>